<dbReference type="PANTHER" id="PTHR40761:SF1">
    <property type="entry name" value="CONSERVED INTEGRAL MEMBRANE ALANINE VALINE AND LEUCINE RICH PROTEIN-RELATED"/>
    <property type="match status" value="1"/>
</dbReference>
<feature type="transmembrane region" description="Helical" evidence="2">
    <location>
        <begin position="52"/>
        <end position="75"/>
    </location>
</feature>
<feature type="transmembrane region" description="Helical" evidence="2">
    <location>
        <begin position="232"/>
        <end position="257"/>
    </location>
</feature>
<feature type="transmembrane region" description="Helical" evidence="2">
    <location>
        <begin position="263"/>
        <end position="282"/>
    </location>
</feature>
<dbReference type="RefSeq" id="WP_220170585.1">
    <property type="nucleotide sequence ID" value="NZ_JAIBOA010000033.1"/>
</dbReference>
<feature type="region of interest" description="Disordered" evidence="1">
    <location>
        <begin position="286"/>
        <end position="320"/>
    </location>
</feature>
<keyword evidence="2" id="KW-0472">Membrane</keyword>
<dbReference type="PANTHER" id="PTHR40761">
    <property type="entry name" value="CONSERVED INTEGRAL MEMBRANE ALANINE VALINE AND LEUCINE RICH PROTEIN-RELATED"/>
    <property type="match status" value="1"/>
</dbReference>
<name>A0ABS7G6B1_9ACTN</name>
<evidence type="ECO:0000313" key="4">
    <source>
        <dbReference type="Proteomes" id="UP000774570"/>
    </source>
</evidence>
<keyword evidence="2" id="KW-1133">Transmembrane helix</keyword>
<keyword evidence="4" id="KW-1185">Reference proteome</keyword>
<feature type="transmembrane region" description="Helical" evidence="2">
    <location>
        <begin position="201"/>
        <end position="220"/>
    </location>
</feature>
<dbReference type="EMBL" id="JAIBOA010000033">
    <property type="protein sequence ID" value="MBW8487347.1"/>
    <property type="molecule type" value="Genomic_DNA"/>
</dbReference>
<feature type="transmembrane region" description="Helical" evidence="2">
    <location>
        <begin position="137"/>
        <end position="157"/>
    </location>
</feature>
<keyword evidence="2" id="KW-0812">Transmembrane</keyword>
<dbReference type="Proteomes" id="UP000774570">
    <property type="component" value="Unassembled WGS sequence"/>
</dbReference>
<feature type="transmembrane region" description="Helical" evidence="2">
    <location>
        <begin position="106"/>
        <end position="125"/>
    </location>
</feature>
<evidence type="ECO:0000313" key="3">
    <source>
        <dbReference type="EMBL" id="MBW8487347.1"/>
    </source>
</evidence>
<evidence type="ECO:0000256" key="1">
    <source>
        <dbReference type="SAM" id="MobiDB-lite"/>
    </source>
</evidence>
<proteinExistence type="predicted"/>
<protein>
    <submittedName>
        <fullName evidence="3">Uncharacterized protein</fullName>
    </submittedName>
</protein>
<sequence>MLVWPAVFVAFASSGVYWVGVALFKVAADRMPPLRGDRPAELLARMLAEPRWLVGAGVVLLGLVLQGLALHTLAIPQAQPVFLASLTVWLGIAVGWFAERLAAREWTAAALVAAGTAMLAATAPGGHPPPAVPPPPALLALVVPLCLVLPVAVFLACERPGGGLHARPPAGTALGVTAGLLIGTAEIALAGMTRLHQGPAALAGTVYPYLFVVAAGLGVAQLQTALQRHRMVTIGFAATVVAKVHLLVTGGVLFGPAWPHGRALPLLLGGVAAALLAVAVLPRHPADPGRCRPRGRPDVSPSRGPAESGRAPGPADPGRR</sequence>
<reference evidence="3 4" key="1">
    <citation type="submission" date="2021-07" db="EMBL/GenBank/DDBJ databases">
        <title>Actinomadura sp. PM05-2 isolated from lichen.</title>
        <authorList>
            <person name="Somphong A."/>
            <person name="Phongsopitanun W."/>
            <person name="Tanasupawat S."/>
            <person name="Peongsungnone V."/>
        </authorList>
    </citation>
    <scope>NUCLEOTIDE SEQUENCE [LARGE SCALE GENOMIC DNA]</scope>
    <source>
        <strain evidence="3 4">PM05-2</strain>
    </source>
</reference>
<comment type="caution">
    <text evidence="3">The sequence shown here is derived from an EMBL/GenBank/DDBJ whole genome shotgun (WGS) entry which is preliminary data.</text>
</comment>
<accession>A0ABS7G6B1</accession>
<organism evidence="3 4">
    <name type="scientific">Actinomadura parmotrematis</name>
    <dbReference type="NCBI Taxonomy" id="2864039"/>
    <lineage>
        <taxon>Bacteria</taxon>
        <taxon>Bacillati</taxon>
        <taxon>Actinomycetota</taxon>
        <taxon>Actinomycetes</taxon>
        <taxon>Streptosporangiales</taxon>
        <taxon>Thermomonosporaceae</taxon>
        <taxon>Actinomadura</taxon>
    </lineage>
</organism>
<feature type="transmembrane region" description="Helical" evidence="2">
    <location>
        <begin position="6"/>
        <end position="28"/>
    </location>
</feature>
<gene>
    <name evidence="3" type="ORF">K1Y72_33690</name>
</gene>
<feature type="transmembrane region" description="Helical" evidence="2">
    <location>
        <begin position="169"/>
        <end position="189"/>
    </location>
</feature>
<evidence type="ECO:0000256" key="2">
    <source>
        <dbReference type="SAM" id="Phobius"/>
    </source>
</evidence>
<feature type="transmembrane region" description="Helical" evidence="2">
    <location>
        <begin position="81"/>
        <end position="99"/>
    </location>
</feature>